<dbReference type="CDD" id="cd00303">
    <property type="entry name" value="retropepsin_like"/>
    <property type="match status" value="1"/>
</dbReference>
<dbReference type="Pfam" id="PF00098">
    <property type="entry name" value="zf-CCHC"/>
    <property type="match status" value="2"/>
</dbReference>
<dbReference type="AlphaFoldDB" id="A0AAV8ZUB8"/>
<dbReference type="Gene3D" id="4.10.60.10">
    <property type="entry name" value="Zinc finger, CCHC-type"/>
    <property type="match status" value="1"/>
</dbReference>
<dbReference type="InterPro" id="IPR036875">
    <property type="entry name" value="Znf_CCHC_sf"/>
</dbReference>
<feature type="compositionally biased region" description="Basic and acidic residues" evidence="2">
    <location>
        <begin position="1"/>
        <end position="15"/>
    </location>
</feature>
<dbReference type="Pfam" id="PF13975">
    <property type="entry name" value="gag-asp_proteas"/>
    <property type="match status" value="1"/>
</dbReference>
<evidence type="ECO:0000256" key="2">
    <source>
        <dbReference type="SAM" id="MobiDB-lite"/>
    </source>
</evidence>
<dbReference type="SUPFAM" id="SSF50630">
    <property type="entry name" value="Acid proteases"/>
    <property type="match status" value="1"/>
</dbReference>
<dbReference type="GO" id="GO:0008270">
    <property type="term" value="F:zinc ion binding"/>
    <property type="evidence" value="ECO:0007669"/>
    <property type="project" value="UniProtKB-KW"/>
</dbReference>
<reference evidence="4" key="1">
    <citation type="journal article" date="2023" name="Insect Mol. Biol.">
        <title>Genome sequencing provides insights into the evolution of gene families encoding plant cell wall-degrading enzymes in longhorned beetles.</title>
        <authorList>
            <person name="Shin N.R."/>
            <person name="Okamura Y."/>
            <person name="Kirsch R."/>
            <person name="Pauchet Y."/>
        </authorList>
    </citation>
    <scope>NUCLEOTIDE SEQUENCE</scope>
    <source>
        <strain evidence="4">RBIC_L_NR</strain>
    </source>
</reference>
<dbReference type="InterPro" id="IPR021109">
    <property type="entry name" value="Peptidase_aspartic_dom_sf"/>
</dbReference>
<dbReference type="GO" id="GO:0003676">
    <property type="term" value="F:nucleic acid binding"/>
    <property type="evidence" value="ECO:0007669"/>
    <property type="project" value="InterPro"/>
</dbReference>
<keyword evidence="5" id="KW-1185">Reference proteome</keyword>
<dbReference type="EMBL" id="JANEYF010000188">
    <property type="protein sequence ID" value="KAJ8971571.1"/>
    <property type="molecule type" value="Genomic_DNA"/>
</dbReference>
<proteinExistence type="predicted"/>
<dbReference type="PANTHER" id="PTHR33223:SF6">
    <property type="entry name" value="CCHC-TYPE DOMAIN-CONTAINING PROTEIN"/>
    <property type="match status" value="1"/>
</dbReference>
<feature type="domain" description="CCHC-type" evidence="3">
    <location>
        <begin position="276"/>
        <end position="292"/>
    </location>
</feature>
<feature type="region of interest" description="Disordered" evidence="2">
    <location>
        <begin position="1"/>
        <end position="29"/>
    </location>
</feature>
<comment type="caution">
    <text evidence="4">The sequence shown here is derived from an EMBL/GenBank/DDBJ whole genome shotgun (WGS) entry which is preliminary data.</text>
</comment>
<gene>
    <name evidence="4" type="ORF">NQ314_000625</name>
</gene>
<keyword evidence="1" id="KW-0862">Zinc</keyword>
<keyword evidence="1" id="KW-0479">Metal-binding</keyword>
<name>A0AAV8ZUB8_9CUCU</name>
<dbReference type="Proteomes" id="UP001162156">
    <property type="component" value="Unassembled WGS sequence"/>
</dbReference>
<evidence type="ECO:0000313" key="5">
    <source>
        <dbReference type="Proteomes" id="UP001162156"/>
    </source>
</evidence>
<dbReference type="SMART" id="SM00343">
    <property type="entry name" value="ZnF_C2HC"/>
    <property type="match status" value="2"/>
</dbReference>
<keyword evidence="1" id="KW-0863">Zinc-finger</keyword>
<organism evidence="4 5">
    <name type="scientific">Rhamnusium bicolor</name>
    <dbReference type="NCBI Taxonomy" id="1586634"/>
    <lineage>
        <taxon>Eukaryota</taxon>
        <taxon>Metazoa</taxon>
        <taxon>Ecdysozoa</taxon>
        <taxon>Arthropoda</taxon>
        <taxon>Hexapoda</taxon>
        <taxon>Insecta</taxon>
        <taxon>Pterygota</taxon>
        <taxon>Neoptera</taxon>
        <taxon>Endopterygota</taxon>
        <taxon>Coleoptera</taxon>
        <taxon>Polyphaga</taxon>
        <taxon>Cucujiformia</taxon>
        <taxon>Chrysomeloidea</taxon>
        <taxon>Cerambycidae</taxon>
        <taxon>Lepturinae</taxon>
        <taxon>Rhagiini</taxon>
        <taxon>Rhamnusium</taxon>
    </lineage>
</organism>
<dbReference type="InterPro" id="IPR001878">
    <property type="entry name" value="Znf_CCHC"/>
</dbReference>
<evidence type="ECO:0000313" key="4">
    <source>
        <dbReference type="EMBL" id="KAJ8971571.1"/>
    </source>
</evidence>
<evidence type="ECO:0000259" key="3">
    <source>
        <dbReference type="PROSITE" id="PS50158"/>
    </source>
</evidence>
<sequence>MSEAQSERRRDRRMGESWTPPPRECFGSVPRSERTVTGIVEISTTGTDDRITNLERLVDELQTRNTLLEQRGSMPWYSEKFNCIPRFEPGIPNLSAILWIHKIDQMAETNGWNQVTTIAHMQSRLTGLAKKWYDNLPKYDYSWGEWKQNILKAFPDNRDFAVALRTMLARKKDDNENWSQYYFDKMELVRSCELPEKHAVSCIIDGIPNEIIQTGARAGRYENPESLFSSFLSTLTNRLHVRRQEPVNYCNKIPGRDHLRNKEDRRAHPYQRYKSKCYNCREEGHLANACTKPKKECTKCKRLGHISANCKKSENVSCKTVGAHDKCYYITCEINGQKFLGYVDTGCGGVIVRKDVIDTLKLKYSQTDKIIEGYNNSVTQILGTVTVLLTVDCAEANVNVLIVENSVQTVPVLIGQEFIKKNKILIVRNNEMRVIEDEETAPPGLGVIPVKKIVLVAEEDVEVLPGHVGYIPVTNKQNLEGDVFIEGQVRSLPMKEHIIVRCVTKACQGCVSICNISDFPVVYNKNQIVARGDVCEQDTDIIHRTESETIQVLSAISKNNKPFTLSDITPLVSYSLDENIKLQLLKLLNEYKDCFAITTRSNDGRSRKLLPKYDGPFIVKKVLQHDRYYIEDLPGAQRAPRPYKGVYAVDRMKPYNAEALDDESDDSDH</sequence>
<protein>
    <recommendedName>
        <fullName evidence="3">CCHC-type domain-containing protein</fullName>
    </recommendedName>
</protein>
<dbReference type="PANTHER" id="PTHR33223">
    <property type="entry name" value="CCHC-TYPE DOMAIN-CONTAINING PROTEIN"/>
    <property type="match status" value="1"/>
</dbReference>
<dbReference type="PROSITE" id="PS50158">
    <property type="entry name" value="ZF_CCHC"/>
    <property type="match status" value="1"/>
</dbReference>
<accession>A0AAV8ZUB8</accession>
<dbReference type="Gene3D" id="2.40.70.10">
    <property type="entry name" value="Acid Proteases"/>
    <property type="match status" value="1"/>
</dbReference>
<dbReference type="SUPFAM" id="SSF57756">
    <property type="entry name" value="Retrovirus zinc finger-like domains"/>
    <property type="match status" value="1"/>
</dbReference>
<evidence type="ECO:0000256" key="1">
    <source>
        <dbReference type="PROSITE-ProRule" id="PRU00047"/>
    </source>
</evidence>